<evidence type="ECO:0000313" key="1">
    <source>
        <dbReference type="EMBL" id="RVU14034.1"/>
    </source>
</evidence>
<name>A0A437NVI3_9HYPH</name>
<accession>A0A437NVI3</accession>
<gene>
    <name evidence="1" type="ORF">EOE48_25135</name>
</gene>
<sequence length="80" mass="8218">MPINTGATVAAPITLVSDGCGPAGWRGPWGHCRDTPYTGPLPGGGFAVQGNGCPAGFWRGPWGHCRDTVFHGRLPGGGFQ</sequence>
<keyword evidence="2" id="KW-1185">Reference proteome</keyword>
<proteinExistence type="predicted"/>
<dbReference type="NCBIfam" id="NF047412">
    <property type="entry name" value="sig_GCG_CRPN_rpt"/>
    <property type="match status" value="1"/>
</dbReference>
<dbReference type="AlphaFoldDB" id="A0A437NVI3"/>
<dbReference type="InterPro" id="IPR058110">
    <property type="entry name" value="GCG_CRPN_dom"/>
</dbReference>
<reference evidence="1 2" key="1">
    <citation type="submission" date="2019-01" db="EMBL/GenBank/DDBJ databases">
        <authorList>
            <person name="Chen W.-M."/>
        </authorList>
    </citation>
    <scope>NUCLEOTIDE SEQUENCE [LARGE SCALE GENOMIC DNA]</scope>
    <source>
        <strain evidence="1 2">TER-1</strain>
    </source>
</reference>
<dbReference type="OrthoDB" id="8457022at2"/>
<evidence type="ECO:0000313" key="2">
    <source>
        <dbReference type="Proteomes" id="UP000286997"/>
    </source>
</evidence>
<dbReference type="EMBL" id="SACP01000037">
    <property type="protein sequence ID" value="RVU14034.1"/>
    <property type="molecule type" value="Genomic_DNA"/>
</dbReference>
<organism evidence="1 2">
    <name type="scientific">Methylobacterium oryzihabitans</name>
    <dbReference type="NCBI Taxonomy" id="2499852"/>
    <lineage>
        <taxon>Bacteria</taxon>
        <taxon>Pseudomonadati</taxon>
        <taxon>Pseudomonadota</taxon>
        <taxon>Alphaproteobacteria</taxon>
        <taxon>Hyphomicrobiales</taxon>
        <taxon>Methylobacteriaceae</taxon>
        <taxon>Methylobacterium</taxon>
    </lineage>
</organism>
<protein>
    <submittedName>
        <fullName evidence="1">Uncharacterized protein</fullName>
    </submittedName>
</protein>
<dbReference type="Proteomes" id="UP000286997">
    <property type="component" value="Unassembled WGS sequence"/>
</dbReference>
<comment type="caution">
    <text evidence="1">The sequence shown here is derived from an EMBL/GenBank/DDBJ whole genome shotgun (WGS) entry which is preliminary data.</text>
</comment>